<evidence type="ECO:0000313" key="2">
    <source>
        <dbReference type="RefSeq" id="XP_028152751.1"/>
    </source>
</evidence>
<gene>
    <name evidence="2" type="primary">LOC114346165</name>
</gene>
<dbReference type="RefSeq" id="XP_028152751.1">
    <property type="nucleotide sequence ID" value="XM_028296950.1"/>
</dbReference>
<reference evidence="2" key="1">
    <citation type="submission" date="2025-08" db="UniProtKB">
        <authorList>
            <consortium name="RefSeq"/>
        </authorList>
    </citation>
    <scope>IDENTIFICATION</scope>
    <source>
        <tissue evidence="2">Whole insect</tissue>
    </source>
</reference>
<evidence type="ECO:0000256" key="1">
    <source>
        <dbReference type="SAM" id="SignalP"/>
    </source>
</evidence>
<feature type="signal peptide" evidence="1">
    <location>
        <begin position="1"/>
        <end position="15"/>
    </location>
</feature>
<keyword evidence="1" id="KW-0732">Signal</keyword>
<organism evidence="2">
    <name type="scientific">Diabrotica virgifera virgifera</name>
    <name type="common">western corn rootworm</name>
    <dbReference type="NCBI Taxonomy" id="50390"/>
    <lineage>
        <taxon>Eukaryota</taxon>
        <taxon>Metazoa</taxon>
        <taxon>Ecdysozoa</taxon>
        <taxon>Arthropoda</taxon>
        <taxon>Hexapoda</taxon>
        <taxon>Insecta</taxon>
        <taxon>Pterygota</taxon>
        <taxon>Neoptera</taxon>
        <taxon>Endopterygota</taxon>
        <taxon>Coleoptera</taxon>
        <taxon>Polyphaga</taxon>
        <taxon>Cucujiformia</taxon>
        <taxon>Chrysomeloidea</taxon>
        <taxon>Chrysomelidae</taxon>
        <taxon>Galerucinae</taxon>
        <taxon>Diabroticina</taxon>
        <taxon>Diabroticites</taxon>
        <taxon>Diabrotica</taxon>
    </lineage>
</organism>
<feature type="chain" id="PRO_5027774933" evidence="1">
    <location>
        <begin position="16"/>
        <end position="271"/>
    </location>
</feature>
<protein>
    <submittedName>
        <fullName evidence="2">Uncharacterized protein LOC114346165</fullName>
    </submittedName>
</protein>
<accession>A0A6P7GSF1</accession>
<name>A0A6P7GSF1_DIAVI</name>
<proteinExistence type="predicted"/>
<sequence>MFCILFLVFLKPSNADLYKIYTPSPGLYSEHLGDVYIDRGIFRIKTHLEKKKILDGERTIDSMVETLEDMCKTSNIINCNSLSSQLKEEQERAKMISRALDLEVKKGSKRGLLGTVLTSVFGVNDEVYRDIDSLDENQKDLIKNSKHQTKLMLQTIASINSTEERINGHLNRFREALINGTREMSKGLSDVSYRADTLEKEYIRLKVEATYNRAMEYAKEYTNTYEKILNLHYNHGHFIDIIKPGQMECYKIPSTRSRYKKAVNNRYGRTK</sequence>
<dbReference type="InParanoid" id="A0A6P7GSF1"/>
<dbReference type="AlphaFoldDB" id="A0A6P7GSF1"/>